<dbReference type="InterPro" id="IPR012340">
    <property type="entry name" value="NA-bd_OB-fold"/>
</dbReference>
<reference evidence="6" key="1">
    <citation type="submission" date="2021-02" db="EMBL/GenBank/DDBJ databases">
        <title>Genomic Encyclopedia of Type Strains, Phase IV (KMG-V): Genome sequencing to study the core and pangenomes of soil and plant-associated prokaryotes.</title>
        <authorList>
            <person name="Whitman W."/>
        </authorList>
    </citation>
    <scope>NUCLEOTIDE SEQUENCE</scope>
    <source>
        <strain evidence="6">USDA 406</strain>
    </source>
</reference>
<dbReference type="InterPro" id="IPR044119">
    <property type="entry name" value="Adenylation_LigC-like"/>
</dbReference>
<feature type="domain" description="ATP-dependent DNA ligase family profile" evidence="5">
    <location>
        <begin position="106"/>
        <end position="202"/>
    </location>
</feature>
<dbReference type="PANTHER" id="PTHR45674">
    <property type="entry name" value="DNA LIGASE 1/3 FAMILY MEMBER"/>
    <property type="match status" value="1"/>
</dbReference>
<dbReference type="Pfam" id="PF01068">
    <property type="entry name" value="DNA_ligase_A_M"/>
    <property type="match status" value="1"/>
</dbReference>
<dbReference type="CDD" id="cd07905">
    <property type="entry name" value="Adenylation_DNA_ligase_LigC"/>
    <property type="match status" value="1"/>
</dbReference>
<evidence type="ECO:0000313" key="6">
    <source>
        <dbReference type="EMBL" id="MBP1294456.1"/>
    </source>
</evidence>
<comment type="similarity">
    <text evidence="1">Belongs to the ATP-dependent DNA ligase family.</text>
</comment>
<dbReference type="AlphaFoldDB" id="A0A8I2C6L0"/>
<dbReference type="EC" id="6.5.1.1" evidence="2"/>
<keyword evidence="3 6" id="KW-0436">Ligase</keyword>
<evidence type="ECO:0000259" key="5">
    <source>
        <dbReference type="PROSITE" id="PS50160"/>
    </source>
</evidence>
<evidence type="ECO:0000256" key="4">
    <source>
        <dbReference type="ARBA" id="ARBA00034003"/>
    </source>
</evidence>
<dbReference type="GO" id="GO:0003910">
    <property type="term" value="F:DNA ligase (ATP) activity"/>
    <property type="evidence" value="ECO:0007669"/>
    <property type="project" value="UniProtKB-EC"/>
</dbReference>
<protein>
    <recommendedName>
        <fullName evidence="2">DNA ligase (ATP)</fullName>
        <ecNumber evidence="2">6.5.1.1</ecNumber>
    </recommendedName>
</protein>
<gene>
    <name evidence="6" type="ORF">JOH49_004209</name>
</gene>
<dbReference type="Pfam" id="PF04679">
    <property type="entry name" value="DNA_ligase_A_C"/>
    <property type="match status" value="1"/>
</dbReference>
<accession>A0A8I2C6L0</accession>
<dbReference type="GO" id="GO:0006281">
    <property type="term" value="P:DNA repair"/>
    <property type="evidence" value="ECO:0007669"/>
    <property type="project" value="InterPro"/>
</dbReference>
<evidence type="ECO:0000256" key="3">
    <source>
        <dbReference type="ARBA" id="ARBA00022598"/>
    </source>
</evidence>
<dbReference type="InterPro" id="IPR012310">
    <property type="entry name" value="DNA_ligase_ATP-dep_cent"/>
</dbReference>
<dbReference type="GO" id="GO:0005524">
    <property type="term" value="F:ATP binding"/>
    <property type="evidence" value="ECO:0007669"/>
    <property type="project" value="InterPro"/>
</dbReference>
<dbReference type="SUPFAM" id="SSF56091">
    <property type="entry name" value="DNA ligase/mRNA capping enzyme, catalytic domain"/>
    <property type="match status" value="1"/>
</dbReference>
<dbReference type="Gene3D" id="3.30.1490.70">
    <property type="match status" value="1"/>
</dbReference>
<dbReference type="EMBL" id="JAFICZ010000001">
    <property type="protein sequence ID" value="MBP1294456.1"/>
    <property type="molecule type" value="Genomic_DNA"/>
</dbReference>
<dbReference type="InterPro" id="IPR044117">
    <property type="entry name" value="OBF_LigC-like"/>
</dbReference>
<dbReference type="PROSITE" id="PS50160">
    <property type="entry name" value="DNA_LIGASE_A3"/>
    <property type="match status" value="1"/>
</dbReference>
<evidence type="ECO:0000313" key="7">
    <source>
        <dbReference type="Proteomes" id="UP000673383"/>
    </source>
</evidence>
<dbReference type="SUPFAM" id="SSF50249">
    <property type="entry name" value="Nucleic acid-binding proteins"/>
    <property type="match status" value="1"/>
</dbReference>
<dbReference type="GO" id="GO:0006310">
    <property type="term" value="P:DNA recombination"/>
    <property type="evidence" value="ECO:0007669"/>
    <property type="project" value="InterPro"/>
</dbReference>
<proteinExistence type="inferred from homology"/>
<evidence type="ECO:0000256" key="2">
    <source>
        <dbReference type="ARBA" id="ARBA00012727"/>
    </source>
</evidence>
<name>A0A8I2C6L0_BRAEL</name>
<dbReference type="NCBIfam" id="NF006078">
    <property type="entry name" value="PRK08224.1"/>
    <property type="match status" value="1"/>
</dbReference>
<sequence>MPPRGVRMDAMEARSVDAIPVGKEWQYEPKWDGFRCLLARDRDAVSMRSKSGQDLARYFPEIVAAARDLRERRFVLDGELVVEVGGQFSFDDLLQRIHPAASRVQKLSRDTPALFLAFDLLELGDKKLADQPLSRRRPQLEKLAGRNFSRAPLFRLSPASTKFGDAERWLQSAGGGSDGVVAKRLDLPYQTGKREGMQKIKRYRSADCVVGGFRYGEKLQAGRKAVASLLLGLYDADGLLHHVGFSSAIKAKDKPALTERLEMIAATKSFTGNAPGGPSRWSTRRSSEWQAVKPKYVVEVSYDHFTGGRFRHGTTILRWRSDKKADQCTMEQMKQKIARDLMRAIEPA</sequence>
<dbReference type="Proteomes" id="UP000673383">
    <property type="component" value="Unassembled WGS sequence"/>
</dbReference>
<dbReference type="CDD" id="cd07970">
    <property type="entry name" value="OBF_DNA_ligase_LigC"/>
    <property type="match status" value="1"/>
</dbReference>
<dbReference type="Gene3D" id="3.30.470.30">
    <property type="entry name" value="DNA ligase/mRNA capping enzyme"/>
    <property type="match status" value="1"/>
</dbReference>
<dbReference type="PANTHER" id="PTHR45674:SF4">
    <property type="entry name" value="DNA LIGASE 1"/>
    <property type="match status" value="1"/>
</dbReference>
<dbReference type="InterPro" id="IPR012309">
    <property type="entry name" value="DNA_ligase_ATP-dep_C"/>
</dbReference>
<dbReference type="Gene3D" id="2.40.50.140">
    <property type="entry name" value="Nucleic acid-binding proteins"/>
    <property type="match status" value="1"/>
</dbReference>
<dbReference type="InterPro" id="IPR050191">
    <property type="entry name" value="ATP-dep_DNA_ligase"/>
</dbReference>
<organism evidence="6 7">
    <name type="scientific">Bradyrhizobium elkanii</name>
    <dbReference type="NCBI Taxonomy" id="29448"/>
    <lineage>
        <taxon>Bacteria</taxon>
        <taxon>Pseudomonadati</taxon>
        <taxon>Pseudomonadota</taxon>
        <taxon>Alphaproteobacteria</taxon>
        <taxon>Hyphomicrobiales</taxon>
        <taxon>Nitrobacteraceae</taxon>
        <taxon>Bradyrhizobium</taxon>
    </lineage>
</organism>
<comment type="caution">
    <text evidence="6">The sequence shown here is derived from an EMBL/GenBank/DDBJ whole genome shotgun (WGS) entry which is preliminary data.</text>
</comment>
<evidence type="ECO:0000256" key="1">
    <source>
        <dbReference type="ARBA" id="ARBA00007572"/>
    </source>
</evidence>
<comment type="catalytic activity">
    <reaction evidence="4">
        <text>ATP + (deoxyribonucleotide)n-3'-hydroxyl + 5'-phospho-(deoxyribonucleotide)m = (deoxyribonucleotide)n+m + AMP + diphosphate.</text>
        <dbReference type="EC" id="6.5.1.1"/>
    </reaction>
</comment>